<dbReference type="PANTHER" id="PTHR30615">
    <property type="entry name" value="UNCHARACTERIZED PROTEIN YJBQ-RELATED"/>
    <property type="match status" value="1"/>
</dbReference>
<proteinExistence type="inferred from homology"/>
<dbReference type="Gene3D" id="2.60.120.460">
    <property type="entry name" value="YjbQ-like"/>
    <property type="match status" value="1"/>
</dbReference>
<dbReference type="Proteomes" id="UP000332515">
    <property type="component" value="Unassembled WGS sequence"/>
</dbReference>
<dbReference type="EMBL" id="VWNA01000001">
    <property type="protein sequence ID" value="MQT13546.1"/>
    <property type="molecule type" value="Genomic_DNA"/>
</dbReference>
<evidence type="ECO:0000313" key="2">
    <source>
        <dbReference type="EMBL" id="MQT13546.1"/>
    </source>
</evidence>
<comment type="similarity">
    <text evidence="1">Belongs to the UPF0047 family.</text>
</comment>
<dbReference type="InterPro" id="IPR035917">
    <property type="entry name" value="YjbQ-like_sf"/>
</dbReference>
<dbReference type="InterPro" id="IPR001602">
    <property type="entry name" value="UPF0047_YjbQ-like"/>
</dbReference>
<protein>
    <submittedName>
        <fullName evidence="2">YjbQ family protein</fullName>
    </submittedName>
</protein>
<dbReference type="SUPFAM" id="SSF111038">
    <property type="entry name" value="YjbQ-like"/>
    <property type="match status" value="1"/>
</dbReference>
<dbReference type="PIRSF" id="PIRSF004681">
    <property type="entry name" value="UCP004681"/>
    <property type="match status" value="1"/>
</dbReference>
<accession>A0A6A7Y494</accession>
<reference evidence="2 3" key="1">
    <citation type="submission" date="2019-09" db="EMBL/GenBank/DDBJ databases">
        <title>Segnochrobactrum spirostomi gen. nov., sp. nov., isolated from the ciliate Spirostomum cf. yagiui and description of a novel family, Segnochrobactraceae fam. nov. within the order Rhizobiales of the class Alphaproteobacteria.</title>
        <authorList>
            <person name="Akter S."/>
            <person name="Shazib S.U.A."/>
            <person name="Shin M.K."/>
        </authorList>
    </citation>
    <scope>NUCLEOTIDE SEQUENCE [LARGE SCALE GENOMIC DNA]</scope>
    <source>
        <strain evidence="2 3">Sp-1</strain>
    </source>
</reference>
<dbReference type="AlphaFoldDB" id="A0A6A7Y494"/>
<dbReference type="PANTHER" id="PTHR30615:SF8">
    <property type="entry name" value="UPF0047 PROTEIN C4A8.02C"/>
    <property type="match status" value="1"/>
</dbReference>
<gene>
    <name evidence="2" type="ORF">F0357_13045</name>
</gene>
<evidence type="ECO:0000313" key="3">
    <source>
        <dbReference type="Proteomes" id="UP000332515"/>
    </source>
</evidence>
<keyword evidence="3" id="KW-1185">Reference proteome</keyword>
<organism evidence="2 3">
    <name type="scientific">Segnochrobactrum spirostomi</name>
    <dbReference type="NCBI Taxonomy" id="2608987"/>
    <lineage>
        <taxon>Bacteria</taxon>
        <taxon>Pseudomonadati</taxon>
        <taxon>Pseudomonadota</taxon>
        <taxon>Alphaproteobacteria</taxon>
        <taxon>Hyphomicrobiales</taxon>
        <taxon>Segnochrobactraceae</taxon>
        <taxon>Segnochrobactrum</taxon>
    </lineage>
</organism>
<sequence length="138" mass="15245">MRQAIARMEVQTTGRGMVDITAPIDRWLASIKAVEGLLTLLLRHTSASLTIQENSDGNARADLMDAYDRLVPEGQTWRHSLEGPDDMPAHVKSALTGVHLSVPVVHGRVDLGTWQGLYVFEHRTAAHRRGVTLHYIGS</sequence>
<dbReference type="NCBIfam" id="TIGR00149">
    <property type="entry name" value="TIGR00149_YjbQ"/>
    <property type="match status" value="1"/>
</dbReference>
<name>A0A6A7Y494_9HYPH</name>
<evidence type="ECO:0000256" key="1">
    <source>
        <dbReference type="ARBA" id="ARBA00005534"/>
    </source>
</evidence>
<dbReference type="Pfam" id="PF01894">
    <property type="entry name" value="YjbQ"/>
    <property type="match status" value="1"/>
</dbReference>
<comment type="caution">
    <text evidence="2">The sequence shown here is derived from an EMBL/GenBank/DDBJ whole genome shotgun (WGS) entry which is preliminary data.</text>
</comment>